<dbReference type="Proteomes" id="UP000198211">
    <property type="component" value="Unassembled WGS sequence"/>
</dbReference>
<dbReference type="PANTHER" id="PTHR37984">
    <property type="entry name" value="PROTEIN CBG26694"/>
    <property type="match status" value="1"/>
</dbReference>
<dbReference type="GO" id="GO:0003964">
    <property type="term" value="F:RNA-directed DNA polymerase activity"/>
    <property type="evidence" value="ECO:0007669"/>
    <property type="project" value="UniProtKB-KW"/>
</dbReference>
<dbReference type="STRING" id="4795.A0A225VH44"/>
<dbReference type="InterPro" id="IPR041588">
    <property type="entry name" value="Integrase_H2C2"/>
</dbReference>
<dbReference type="SUPFAM" id="SSF53098">
    <property type="entry name" value="Ribonuclease H-like"/>
    <property type="match status" value="1"/>
</dbReference>
<dbReference type="InterPro" id="IPR012337">
    <property type="entry name" value="RNaseH-like_sf"/>
</dbReference>
<proteinExistence type="predicted"/>
<evidence type="ECO:0000313" key="3">
    <source>
        <dbReference type="EMBL" id="OWZ04434.1"/>
    </source>
</evidence>
<keyword evidence="3" id="KW-0808">Transferase</keyword>
<dbReference type="PANTHER" id="PTHR37984:SF5">
    <property type="entry name" value="PROTEIN NYNRIN-LIKE"/>
    <property type="match status" value="1"/>
</dbReference>
<reference evidence="4" key="1">
    <citation type="submission" date="2017-03" db="EMBL/GenBank/DDBJ databases">
        <title>Phytopthora megakarya and P. palmivora, two closely related causual agents of cacao black pod achieved similar genome size and gene model numbers by different mechanisms.</title>
        <authorList>
            <person name="Ali S."/>
            <person name="Shao J."/>
            <person name="Larry D.J."/>
            <person name="Kronmiller B."/>
            <person name="Shen D."/>
            <person name="Strem M.D."/>
            <person name="Melnick R.L."/>
            <person name="Guiltinan M.J."/>
            <person name="Tyler B.M."/>
            <person name="Meinhardt L.W."/>
            <person name="Bailey B.A."/>
        </authorList>
    </citation>
    <scope>NUCLEOTIDE SEQUENCE [LARGE SCALE GENOMIC DNA]</scope>
    <source>
        <strain evidence="4">zdho120</strain>
    </source>
</reference>
<dbReference type="InterPro" id="IPR050951">
    <property type="entry name" value="Retrovirus_Pol_polyprotein"/>
</dbReference>
<dbReference type="Gene3D" id="3.30.420.10">
    <property type="entry name" value="Ribonuclease H-like superfamily/Ribonuclease H"/>
    <property type="match status" value="1"/>
</dbReference>
<dbReference type="InterPro" id="IPR001584">
    <property type="entry name" value="Integrase_cat-core"/>
</dbReference>
<feature type="domain" description="Integrase catalytic" evidence="2">
    <location>
        <begin position="101"/>
        <end position="261"/>
    </location>
</feature>
<dbReference type="InterPro" id="IPR000953">
    <property type="entry name" value="Chromo/chromo_shadow_dom"/>
</dbReference>
<dbReference type="GO" id="GO:0003676">
    <property type="term" value="F:nucleic acid binding"/>
    <property type="evidence" value="ECO:0007669"/>
    <property type="project" value="InterPro"/>
</dbReference>
<gene>
    <name evidence="3" type="ORF">PHMEG_00023669</name>
</gene>
<keyword evidence="4" id="KW-1185">Reference proteome</keyword>
<evidence type="ECO:0000259" key="2">
    <source>
        <dbReference type="PROSITE" id="PS50994"/>
    </source>
</evidence>
<organism evidence="3 4">
    <name type="scientific">Phytophthora megakarya</name>
    <dbReference type="NCBI Taxonomy" id="4795"/>
    <lineage>
        <taxon>Eukaryota</taxon>
        <taxon>Sar</taxon>
        <taxon>Stramenopiles</taxon>
        <taxon>Oomycota</taxon>
        <taxon>Peronosporomycetes</taxon>
        <taxon>Peronosporales</taxon>
        <taxon>Peronosporaceae</taxon>
        <taxon>Phytophthora</taxon>
    </lineage>
</organism>
<protein>
    <submittedName>
        <fullName evidence="3">Reverse transcriptase</fullName>
    </submittedName>
</protein>
<accession>A0A225VH44</accession>
<dbReference type="Gene3D" id="2.40.50.40">
    <property type="match status" value="1"/>
</dbReference>
<feature type="domain" description="Chromo" evidence="1">
    <location>
        <begin position="410"/>
        <end position="466"/>
    </location>
</feature>
<evidence type="ECO:0000259" key="1">
    <source>
        <dbReference type="PROSITE" id="PS50013"/>
    </source>
</evidence>
<dbReference type="OrthoDB" id="6621683at2759"/>
<dbReference type="PROSITE" id="PS50994">
    <property type="entry name" value="INTEGRASE"/>
    <property type="match status" value="1"/>
</dbReference>
<keyword evidence="3" id="KW-0695">RNA-directed DNA polymerase</keyword>
<comment type="caution">
    <text evidence="3">The sequence shown here is derived from an EMBL/GenBank/DDBJ whole genome shotgun (WGS) entry which is preliminary data.</text>
</comment>
<name>A0A225VH44_9STRA</name>
<dbReference type="AlphaFoldDB" id="A0A225VH44"/>
<dbReference type="Pfam" id="PF17921">
    <property type="entry name" value="Integrase_H2C2"/>
    <property type="match status" value="1"/>
</dbReference>
<sequence>EVKKIAKSSDRYVLDSRDVLYRLTAPTPERPRDKCPELRLVVPEALRPGILHHAHEDFQSGHQGITRTYLRLRSEFFWIGMFQDVEMFVLECTDCASAKGRPPNPGSSPVNIELTGPFEVVSMEFCHTSSEDMFTGYVMCKPMSSTTGQDCAEAYEEVVFRNYGASSEIRHDRDPRFRSRVFRRFSEMMGIQQKATLAYRPQANVLQERSGQTIMHSIRTYVEEPDQTDWDDHAEKLMHAINTSFDATRLDTPFYLLHGFDCRSTIAAMLGPKPTDVTERTAYAHACADVLQKRAKRTRSAVQAQKWEVLSDHLKSGFEVGDSVWLYIPKVLPGLSRKLAHLWHGPCRIEQVWDDFKVKLKVQGTGYRVEPWVHISRLKPRALFPKRPSLRIDVSEEDNFDAALLPEDRWEPDSTKRTRNAKRIREYLIKWKGYDDLQWLPVSQLNCGSLLYKFNRSARAKTRFSAIQSGNDDYAEL</sequence>
<evidence type="ECO:0000313" key="4">
    <source>
        <dbReference type="Proteomes" id="UP000198211"/>
    </source>
</evidence>
<dbReference type="PROSITE" id="PS50013">
    <property type="entry name" value="CHROMO_2"/>
    <property type="match status" value="1"/>
</dbReference>
<dbReference type="InterPro" id="IPR036397">
    <property type="entry name" value="RNaseH_sf"/>
</dbReference>
<feature type="non-terminal residue" evidence="3">
    <location>
        <position position="1"/>
    </location>
</feature>
<dbReference type="Gene3D" id="1.10.340.70">
    <property type="match status" value="1"/>
</dbReference>
<dbReference type="GO" id="GO:0015074">
    <property type="term" value="P:DNA integration"/>
    <property type="evidence" value="ECO:0007669"/>
    <property type="project" value="InterPro"/>
</dbReference>
<dbReference type="InterPro" id="IPR016197">
    <property type="entry name" value="Chromo-like_dom_sf"/>
</dbReference>
<keyword evidence="3" id="KW-0548">Nucleotidyltransferase</keyword>
<dbReference type="SUPFAM" id="SSF54160">
    <property type="entry name" value="Chromo domain-like"/>
    <property type="match status" value="1"/>
</dbReference>
<dbReference type="EMBL" id="NBNE01004968">
    <property type="protein sequence ID" value="OWZ04434.1"/>
    <property type="molecule type" value="Genomic_DNA"/>
</dbReference>
<dbReference type="FunFam" id="1.10.340.70:FF:000001">
    <property type="entry name" value="Retrovirus-related Pol polyprotein from transposon gypsy-like Protein"/>
    <property type="match status" value="1"/>
</dbReference>